<proteinExistence type="predicted"/>
<reference evidence="1 2" key="1">
    <citation type="submission" date="2016-03" db="EMBL/GenBank/DDBJ databases">
        <authorList>
            <person name="Ploux O."/>
        </authorList>
    </citation>
    <scope>NUCLEOTIDE SEQUENCE [LARGE SCALE GENOMIC DNA]</scope>
    <source>
        <strain evidence="1 2">R-45370</strain>
    </source>
</reference>
<dbReference type="EMBL" id="LUUI01000082">
    <property type="protein sequence ID" value="OAI18212.1"/>
    <property type="molecule type" value="Genomic_DNA"/>
</dbReference>
<evidence type="ECO:0008006" key="3">
    <source>
        <dbReference type="Google" id="ProtNLM"/>
    </source>
</evidence>
<dbReference type="RefSeq" id="WP_066979450.1">
    <property type="nucleotide sequence ID" value="NZ_LUUI01000082.1"/>
</dbReference>
<dbReference type="InterPro" id="IPR037883">
    <property type="entry name" value="Knr4/Smi1-like_sf"/>
</dbReference>
<organism evidence="1 2">
    <name type="scientific">Methylomonas lenta</name>
    <dbReference type="NCBI Taxonomy" id="980561"/>
    <lineage>
        <taxon>Bacteria</taxon>
        <taxon>Pseudomonadati</taxon>
        <taxon>Pseudomonadota</taxon>
        <taxon>Gammaproteobacteria</taxon>
        <taxon>Methylococcales</taxon>
        <taxon>Methylococcaceae</taxon>
        <taxon>Methylomonas</taxon>
    </lineage>
</organism>
<protein>
    <recommendedName>
        <fullName evidence="3">Knr4/Smi1-like domain-containing protein</fullName>
    </recommendedName>
</protein>
<dbReference type="SUPFAM" id="SSF160631">
    <property type="entry name" value="SMI1/KNR4-like"/>
    <property type="match status" value="1"/>
</dbReference>
<evidence type="ECO:0000313" key="1">
    <source>
        <dbReference type="EMBL" id="OAI18212.1"/>
    </source>
</evidence>
<dbReference type="OrthoDB" id="9795554at2"/>
<name>A0A177NK26_9GAMM</name>
<keyword evidence="2" id="KW-1185">Reference proteome</keyword>
<sequence>MRPVAELLSEPGREWRKVDGASLSHIVELNSALPFEPPVEYIELLRYSNGGEGELALEPLWFQLFDVAFAIQLWRDENYRKEYPDLFFFSSNGGLESIAFDMGCRKPSPIVMVDCIAGLDSACRVSRSIEKFIERVGLRDDQDV</sequence>
<dbReference type="Proteomes" id="UP000078476">
    <property type="component" value="Unassembled WGS sequence"/>
</dbReference>
<dbReference type="AlphaFoldDB" id="A0A177NK26"/>
<dbReference type="STRING" id="980561.A1359_05175"/>
<evidence type="ECO:0000313" key="2">
    <source>
        <dbReference type="Proteomes" id="UP000078476"/>
    </source>
</evidence>
<comment type="caution">
    <text evidence="1">The sequence shown here is derived from an EMBL/GenBank/DDBJ whole genome shotgun (WGS) entry which is preliminary data.</text>
</comment>
<gene>
    <name evidence="1" type="ORF">A1359_05175</name>
</gene>
<accession>A0A177NK26</accession>
<dbReference type="Gene3D" id="3.40.1580.10">
    <property type="entry name" value="SMI1/KNR4-like"/>
    <property type="match status" value="1"/>
</dbReference>